<organism evidence="1">
    <name type="scientific">Lepeophtheirus salmonis</name>
    <name type="common">Salmon louse</name>
    <name type="synonym">Caligus salmonis</name>
    <dbReference type="NCBI Taxonomy" id="72036"/>
    <lineage>
        <taxon>Eukaryota</taxon>
        <taxon>Metazoa</taxon>
        <taxon>Ecdysozoa</taxon>
        <taxon>Arthropoda</taxon>
        <taxon>Crustacea</taxon>
        <taxon>Multicrustacea</taxon>
        <taxon>Hexanauplia</taxon>
        <taxon>Copepoda</taxon>
        <taxon>Siphonostomatoida</taxon>
        <taxon>Caligidae</taxon>
        <taxon>Lepeophtheirus</taxon>
    </lineage>
</organism>
<feature type="non-terminal residue" evidence="1">
    <location>
        <position position="1"/>
    </location>
</feature>
<dbReference type="AlphaFoldDB" id="A0A0K2TNJ3"/>
<protein>
    <submittedName>
        <fullName evidence="1">Uncharacterized protein</fullName>
    </submittedName>
</protein>
<evidence type="ECO:0000313" key="1">
    <source>
        <dbReference type="EMBL" id="CDW27633.1"/>
    </source>
</evidence>
<name>A0A0K2TNJ3_LEPSM</name>
<accession>A0A0K2TNJ3</accession>
<reference evidence="1" key="1">
    <citation type="submission" date="2014-05" db="EMBL/GenBank/DDBJ databases">
        <authorList>
            <person name="Chronopoulou M."/>
        </authorList>
    </citation>
    <scope>NUCLEOTIDE SEQUENCE</scope>
    <source>
        <tissue evidence="1">Whole organism</tissue>
    </source>
</reference>
<dbReference type="EMBL" id="HACA01010272">
    <property type="protein sequence ID" value="CDW27633.1"/>
    <property type="molecule type" value="Transcribed_RNA"/>
</dbReference>
<proteinExistence type="predicted"/>
<sequence>QQRRGKRKVTRTFARITPASTLNSTLSPTKSCNYNSTTNLHGYSPYFISTHKYSIKLRIRLK</sequence>